<sequence>MQVFNLPHVPSLLLLQDIRRELNIEPFVQVDGTNTDEGVVKRAVVTEPCPRCRNPQLEYYTKQLRSADEGQTVFYECPKCKHKFSVNT</sequence>
<name>A0A834YJX4_TETSI</name>
<evidence type="ECO:0000256" key="8">
    <source>
        <dbReference type="PROSITE-ProRule" id="PRU00472"/>
    </source>
</evidence>
<evidence type="ECO:0000256" key="7">
    <source>
        <dbReference type="ARBA" id="ARBA00023242"/>
    </source>
</evidence>
<dbReference type="Gene3D" id="2.20.25.10">
    <property type="match status" value="1"/>
</dbReference>
<dbReference type="GO" id="GO:0006363">
    <property type="term" value="P:termination of RNA polymerase I transcription"/>
    <property type="evidence" value="ECO:0007669"/>
    <property type="project" value="TreeGrafter"/>
</dbReference>
<dbReference type="OrthoDB" id="10056816at2759"/>
<evidence type="ECO:0000256" key="5">
    <source>
        <dbReference type="ARBA" id="ARBA00022771"/>
    </source>
</evidence>
<dbReference type="InterPro" id="IPR012164">
    <property type="entry name" value="Rpa12/Rpb9/Rpc10/TFS"/>
</dbReference>
<dbReference type="GO" id="GO:0005736">
    <property type="term" value="C:RNA polymerase I complex"/>
    <property type="evidence" value="ECO:0007669"/>
    <property type="project" value="TreeGrafter"/>
</dbReference>
<evidence type="ECO:0000256" key="1">
    <source>
        <dbReference type="ARBA" id="ARBA00004604"/>
    </source>
</evidence>
<evidence type="ECO:0000313" key="10">
    <source>
        <dbReference type="EMBL" id="KAF8390419.1"/>
    </source>
</evidence>
<dbReference type="OMA" id="VMKSARY"/>
<evidence type="ECO:0000256" key="2">
    <source>
        <dbReference type="ARBA" id="ARBA00018784"/>
    </source>
</evidence>
<accession>A0A834YJX4</accession>
<gene>
    <name evidence="10" type="ORF">HHK36_024945</name>
</gene>
<keyword evidence="5 8" id="KW-0863">Zinc-finger</keyword>
<dbReference type="Pfam" id="PF01096">
    <property type="entry name" value="Zn_ribbon_TFIIS"/>
    <property type="match status" value="1"/>
</dbReference>
<comment type="subcellular location">
    <subcellularLocation>
        <location evidence="1">Nucleus</location>
        <location evidence="1">Nucleolus</location>
    </subcellularLocation>
</comment>
<dbReference type="AlphaFoldDB" id="A0A834YJX4"/>
<keyword evidence="7" id="KW-0539">Nucleus</keyword>
<evidence type="ECO:0000259" key="9">
    <source>
        <dbReference type="PROSITE" id="PS51133"/>
    </source>
</evidence>
<dbReference type="PANTHER" id="PTHR11239:SF14">
    <property type="entry name" value="DNA-DIRECTED RNA POLYMERASE I SUBUNIT RPA12"/>
    <property type="match status" value="1"/>
</dbReference>
<dbReference type="EMBL" id="JABCRI010000018">
    <property type="protein sequence ID" value="KAF8390419.1"/>
    <property type="molecule type" value="Genomic_DNA"/>
</dbReference>
<evidence type="ECO:0000256" key="6">
    <source>
        <dbReference type="ARBA" id="ARBA00022833"/>
    </source>
</evidence>
<proteinExistence type="predicted"/>
<keyword evidence="3" id="KW-0240">DNA-directed RNA polymerase</keyword>
<dbReference type="PANTHER" id="PTHR11239">
    <property type="entry name" value="DNA-DIRECTED RNA POLYMERASE"/>
    <property type="match status" value="1"/>
</dbReference>
<dbReference type="SUPFAM" id="SSF57783">
    <property type="entry name" value="Zinc beta-ribbon"/>
    <property type="match status" value="1"/>
</dbReference>
<keyword evidence="11" id="KW-1185">Reference proteome</keyword>
<evidence type="ECO:0000313" key="11">
    <source>
        <dbReference type="Proteomes" id="UP000655225"/>
    </source>
</evidence>
<dbReference type="InterPro" id="IPR001222">
    <property type="entry name" value="Znf_TFIIS"/>
</dbReference>
<dbReference type="SMART" id="SM00440">
    <property type="entry name" value="ZnF_C2C2"/>
    <property type="match status" value="1"/>
</dbReference>
<dbReference type="GO" id="GO:0003676">
    <property type="term" value="F:nucleic acid binding"/>
    <property type="evidence" value="ECO:0007669"/>
    <property type="project" value="InterPro"/>
</dbReference>
<organism evidence="10 11">
    <name type="scientific">Tetracentron sinense</name>
    <name type="common">Spur-leaf</name>
    <dbReference type="NCBI Taxonomy" id="13715"/>
    <lineage>
        <taxon>Eukaryota</taxon>
        <taxon>Viridiplantae</taxon>
        <taxon>Streptophyta</taxon>
        <taxon>Embryophyta</taxon>
        <taxon>Tracheophyta</taxon>
        <taxon>Spermatophyta</taxon>
        <taxon>Magnoliopsida</taxon>
        <taxon>Trochodendrales</taxon>
        <taxon>Trochodendraceae</taxon>
        <taxon>Tetracentron</taxon>
    </lineage>
</organism>
<protein>
    <recommendedName>
        <fullName evidence="2">DNA-directed RNA polymerase I subunit RPA12</fullName>
    </recommendedName>
</protein>
<evidence type="ECO:0000256" key="4">
    <source>
        <dbReference type="ARBA" id="ARBA00022723"/>
    </source>
</evidence>
<dbReference type="Proteomes" id="UP000655225">
    <property type="component" value="Unassembled WGS sequence"/>
</dbReference>
<comment type="caution">
    <text evidence="10">The sequence shown here is derived from an EMBL/GenBank/DDBJ whole genome shotgun (WGS) entry which is preliminary data.</text>
</comment>
<feature type="domain" description="TFIIS-type" evidence="9">
    <location>
        <begin position="45"/>
        <end position="85"/>
    </location>
</feature>
<keyword evidence="6" id="KW-0862">Zinc</keyword>
<dbReference type="GO" id="GO:0003899">
    <property type="term" value="F:DNA-directed RNA polymerase activity"/>
    <property type="evidence" value="ECO:0007669"/>
    <property type="project" value="InterPro"/>
</dbReference>
<dbReference type="CDD" id="cd10507">
    <property type="entry name" value="Zn-ribbon_RPA12"/>
    <property type="match status" value="1"/>
</dbReference>
<dbReference type="GO" id="GO:0008270">
    <property type="term" value="F:zinc ion binding"/>
    <property type="evidence" value="ECO:0007669"/>
    <property type="project" value="UniProtKB-KW"/>
</dbReference>
<evidence type="ECO:0000256" key="3">
    <source>
        <dbReference type="ARBA" id="ARBA00022478"/>
    </source>
</evidence>
<keyword evidence="3" id="KW-0804">Transcription</keyword>
<reference evidence="10 11" key="1">
    <citation type="submission" date="2020-04" db="EMBL/GenBank/DDBJ databases">
        <title>Plant Genome Project.</title>
        <authorList>
            <person name="Zhang R.-G."/>
        </authorList>
    </citation>
    <scope>NUCLEOTIDE SEQUENCE [LARGE SCALE GENOMIC DNA]</scope>
    <source>
        <strain evidence="10">YNK0</strain>
        <tissue evidence="10">Leaf</tissue>
    </source>
</reference>
<dbReference type="InterPro" id="IPR034004">
    <property type="entry name" value="Zn_ribbon_RPA12_C"/>
</dbReference>
<keyword evidence="4" id="KW-0479">Metal-binding</keyword>
<dbReference type="PROSITE" id="PS51133">
    <property type="entry name" value="ZF_TFIIS_2"/>
    <property type="match status" value="1"/>
</dbReference>